<dbReference type="InterPro" id="IPR050267">
    <property type="entry name" value="Anti-sigma-factor_SerPK"/>
</dbReference>
<evidence type="ECO:0000256" key="1">
    <source>
        <dbReference type="ARBA" id="ARBA00022527"/>
    </source>
</evidence>
<dbReference type="Pfam" id="PF13188">
    <property type="entry name" value="PAS_8"/>
    <property type="match status" value="1"/>
</dbReference>
<keyword evidence="1" id="KW-0723">Serine/threonine-protein kinase</keyword>
<dbReference type="Gene3D" id="3.30.450.40">
    <property type="match status" value="1"/>
</dbReference>
<dbReference type="EMBL" id="JAPDDP010000053">
    <property type="protein sequence ID" value="MDA0183418.1"/>
    <property type="molecule type" value="Genomic_DNA"/>
</dbReference>
<dbReference type="Pfam" id="PF13581">
    <property type="entry name" value="HATPase_c_2"/>
    <property type="match status" value="1"/>
</dbReference>
<dbReference type="Proteomes" id="UP001147653">
    <property type="component" value="Unassembled WGS sequence"/>
</dbReference>
<dbReference type="RefSeq" id="WP_270027807.1">
    <property type="nucleotide sequence ID" value="NZ_JAPDDP010000053.1"/>
</dbReference>
<dbReference type="Gene3D" id="3.30.565.10">
    <property type="entry name" value="Histidine kinase-like ATPase, C-terminal domain"/>
    <property type="match status" value="1"/>
</dbReference>
<keyword evidence="4" id="KW-0067">ATP-binding</keyword>
<keyword evidence="1" id="KW-0418">Kinase</keyword>
<dbReference type="CDD" id="cd16936">
    <property type="entry name" value="HATPase_RsbW-like"/>
    <property type="match status" value="1"/>
</dbReference>
<dbReference type="SUPFAM" id="SSF55874">
    <property type="entry name" value="ATPase domain of HSP90 chaperone/DNA topoisomerase II/histidine kinase"/>
    <property type="match status" value="1"/>
</dbReference>
<sequence length="440" mass="47242">MPTVAARAHWELPAEPESVTLSRGRVRTFAQEHGASAEDVVDLTLAVTEAVTNSVIHGFLDREPGVVRVTVSTAADELTVVVSDNGRGMQPRADSPGLGLGLPTIGRLAAHVDLREAQGGGTELSMTFATPGVLGPERAESGADVRRETELLDAVTRMAQGAWPGEGVERLVDLLVPTVADACAVDVIAADGAPERFAGRVGGSDEHSRWLATLRPRSDAARSATRAALADGEPHVSELTLDLIERLTTSPEDAATMAATGIRWWVVIPLREGQRLLGLLHFGLLPARARPSEAVVGFLAELGVRASAALARTQLIEELRRTRHRFERVLDVLGEAVIVRDADSRLVYANEAAARLFDVERPSELNALSGEDIFSRVVMVRPDGTPLALDELPYRRLLVGLDAPPLLCRMGERWLLVKASLLDEGERLVVSVIDDVTGAR</sequence>
<protein>
    <submittedName>
        <fullName evidence="4">ATP-binding protein</fullName>
    </submittedName>
</protein>
<dbReference type="PANTHER" id="PTHR35526">
    <property type="entry name" value="ANTI-SIGMA-F FACTOR RSBW-RELATED"/>
    <property type="match status" value="1"/>
</dbReference>
<dbReference type="InterPro" id="IPR036890">
    <property type="entry name" value="HATPase_C_sf"/>
</dbReference>
<comment type="caution">
    <text evidence="4">The sequence shown here is derived from an EMBL/GenBank/DDBJ whole genome shotgun (WGS) entry which is preliminary data.</text>
</comment>
<dbReference type="AlphaFoldDB" id="A0A9X3NBK3"/>
<dbReference type="InterPro" id="IPR029016">
    <property type="entry name" value="GAF-like_dom_sf"/>
</dbReference>
<organism evidence="4 5">
    <name type="scientific">Solirubrobacter phytolaccae</name>
    <dbReference type="NCBI Taxonomy" id="1404360"/>
    <lineage>
        <taxon>Bacteria</taxon>
        <taxon>Bacillati</taxon>
        <taxon>Actinomycetota</taxon>
        <taxon>Thermoleophilia</taxon>
        <taxon>Solirubrobacterales</taxon>
        <taxon>Solirubrobacteraceae</taxon>
        <taxon>Solirubrobacter</taxon>
    </lineage>
</organism>
<dbReference type="InterPro" id="IPR035965">
    <property type="entry name" value="PAS-like_dom_sf"/>
</dbReference>
<feature type="region of interest" description="Disordered" evidence="2">
    <location>
        <begin position="125"/>
        <end position="144"/>
    </location>
</feature>
<evidence type="ECO:0000313" key="4">
    <source>
        <dbReference type="EMBL" id="MDA0183418.1"/>
    </source>
</evidence>
<feature type="domain" description="PAS" evidence="3">
    <location>
        <begin position="322"/>
        <end position="361"/>
    </location>
</feature>
<dbReference type="SMART" id="SM00387">
    <property type="entry name" value="HATPase_c"/>
    <property type="match status" value="1"/>
</dbReference>
<dbReference type="SUPFAM" id="SSF55785">
    <property type="entry name" value="PYP-like sensor domain (PAS domain)"/>
    <property type="match status" value="1"/>
</dbReference>
<dbReference type="GO" id="GO:0005524">
    <property type="term" value="F:ATP binding"/>
    <property type="evidence" value="ECO:0007669"/>
    <property type="project" value="UniProtKB-KW"/>
</dbReference>
<gene>
    <name evidence="4" type="ORF">OJ997_24115</name>
</gene>
<keyword evidence="1" id="KW-0808">Transferase</keyword>
<dbReference type="InterPro" id="IPR000014">
    <property type="entry name" value="PAS"/>
</dbReference>
<accession>A0A9X3NBK3</accession>
<keyword evidence="5" id="KW-1185">Reference proteome</keyword>
<dbReference type="PANTHER" id="PTHR35526:SF3">
    <property type="entry name" value="ANTI-SIGMA-F FACTOR RSBW"/>
    <property type="match status" value="1"/>
</dbReference>
<evidence type="ECO:0000259" key="3">
    <source>
        <dbReference type="PROSITE" id="PS50112"/>
    </source>
</evidence>
<evidence type="ECO:0000313" key="5">
    <source>
        <dbReference type="Proteomes" id="UP001147653"/>
    </source>
</evidence>
<proteinExistence type="predicted"/>
<dbReference type="PROSITE" id="PS50112">
    <property type="entry name" value="PAS"/>
    <property type="match status" value="1"/>
</dbReference>
<dbReference type="Gene3D" id="3.30.450.20">
    <property type="entry name" value="PAS domain"/>
    <property type="match status" value="1"/>
</dbReference>
<name>A0A9X3NBK3_9ACTN</name>
<dbReference type="GO" id="GO:0004674">
    <property type="term" value="F:protein serine/threonine kinase activity"/>
    <property type="evidence" value="ECO:0007669"/>
    <property type="project" value="UniProtKB-KW"/>
</dbReference>
<keyword evidence="4" id="KW-0547">Nucleotide-binding</keyword>
<dbReference type="SUPFAM" id="SSF55781">
    <property type="entry name" value="GAF domain-like"/>
    <property type="match status" value="1"/>
</dbReference>
<reference evidence="4" key="1">
    <citation type="submission" date="2022-10" db="EMBL/GenBank/DDBJ databases">
        <title>The WGS of Solirubrobacter phytolaccae KCTC 29190.</title>
        <authorList>
            <person name="Jiang Z."/>
        </authorList>
    </citation>
    <scope>NUCLEOTIDE SEQUENCE</scope>
    <source>
        <strain evidence="4">KCTC 29190</strain>
    </source>
</reference>
<dbReference type="InterPro" id="IPR003594">
    <property type="entry name" value="HATPase_dom"/>
</dbReference>
<evidence type="ECO:0000256" key="2">
    <source>
        <dbReference type="SAM" id="MobiDB-lite"/>
    </source>
</evidence>